<feature type="compositionally biased region" description="Basic and acidic residues" evidence="6">
    <location>
        <begin position="198"/>
        <end position="207"/>
    </location>
</feature>
<gene>
    <name evidence="8" type="primary">LOC116035972</name>
</gene>
<dbReference type="GeneTree" id="ENSGT00510000051675"/>
<keyword evidence="3 7" id="KW-0812">Transmembrane</keyword>
<feature type="transmembrane region" description="Helical" evidence="7">
    <location>
        <begin position="108"/>
        <end position="127"/>
    </location>
</feature>
<evidence type="ECO:0000256" key="2">
    <source>
        <dbReference type="ARBA" id="ARBA00009565"/>
    </source>
</evidence>
<protein>
    <submittedName>
        <fullName evidence="8">Uncharacterized LOC116035972</fullName>
    </submittedName>
</protein>
<sequence>MTVITVAADSKSIFPSSCQILKTPCSSLFSGSVYHGLMQTSVTTAFGTMQIMVGLFNIGLGPGRTSTNPGDLTSLGAAYWLGAVFIVTGIMSIVAGQFPSSCLMGFTVFMNIAGAIFAITGIVLYAMDLGNASLLWMCESSSNNADQIGDNCRKVALFAQTVLTSMDNTLIAMAALQLFVSIRYAILGIKSLSSDMKKEEGDVEDQHPQLNEVLLTGPGAQNELN</sequence>
<dbReference type="Proteomes" id="UP000694568">
    <property type="component" value="Unplaced"/>
</dbReference>
<keyword evidence="5 7" id="KW-0472">Membrane</keyword>
<reference evidence="8" key="2">
    <citation type="submission" date="2025-09" db="UniProtKB">
        <authorList>
            <consortium name="Ensembl"/>
        </authorList>
    </citation>
    <scope>IDENTIFICATION</scope>
</reference>
<dbReference type="Ensembl" id="ENSSLUT00000026876.1">
    <property type="protein sequence ID" value="ENSSLUP00000026019.1"/>
    <property type="gene ID" value="ENSSLUG00000011840.1"/>
</dbReference>
<comment type="similarity">
    <text evidence="2">Belongs to the MS4A family.</text>
</comment>
<dbReference type="OrthoDB" id="10071849at2759"/>
<evidence type="ECO:0000256" key="6">
    <source>
        <dbReference type="SAM" id="MobiDB-lite"/>
    </source>
</evidence>
<dbReference type="AlphaFoldDB" id="A0A8C9YKE7"/>
<dbReference type="RefSeq" id="XP_031135218.1">
    <property type="nucleotide sequence ID" value="XM_031279358.1"/>
</dbReference>
<name>A0A8C9YKE7_SANLU</name>
<evidence type="ECO:0000256" key="7">
    <source>
        <dbReference type="SAM" id="Phobius"/>
    </source>
</evidence>
<evidence type="ECO:0000256" key="4">
    <source>
        <dbReference type="ARBA" id="ARBA00022989"/>
    </source>
</evidence>
<feature type="transmembrane region" description="Helical" evidence="7">
    <location>
        <begin position="170"/>
        <end position="189"/>
    </location>
</feature>
<evidence type="ECO:0000313" key="9">
    <source>
        <dbReference type="Proteomes" id="UP000694568"/>
    </source>
</evidence>
<organism evidence="8 9">
    <name type="scientific">Sander lucioperca</name>
    <name type="common">Pike-perch</name>
    <name type="synonym">Perca lucioperca</name>
    <dbReference type="NCBI Taxonomy" id="283035"/>
    <lineage>
        <taxon>Eukaryota</taxon>
        <taxon>Metazoa</taxon>
        <taxon>Chordata</taxon>
        <taxon>Craniata</taxon>
        <taxon>Vertebrata</taxon>
        <taxon>Euteleostomi</taxon>
        <taxon>Actinopterygii</taxon>
        <taxon>Neopterygii</taxon>
        <taxon>Teleostei</taxon>
        <taxon>Neoteleostei</taxon>
        <taxon>Acanthomorphata</taxon>
        <taxon>Eupercaria</taxon>
        <taxon>Perciformes</taxon>
        <taxon>Percoidei</taxon>
        <taxon>Percidae</taxon>
        <taxon>Luciopercinae</taxon>
        <taxon>Sander</taxon>
    </lineage>
</organism>
<dbReference type="PANTHER" id="PTHR23320:SF125">
    <property type="entry name" value="TRANSMEMBRANE PROTEIN 176L.1-RELATED"/>
    <property type="match status" value="1"/>
</dbReference>
<dbReference type="InterPro" id="IPR007237">
    <property type="entry name" value="CD20-like"/>
</dbReference>
<keyword evidence="9" id="KW-1185">Reference proteome</keyword>
<reference evidence="8" key="1">
    <citation type="submission" date="2025-08" db="UniProtKB">
        <authorList>
            <consortium name="Ensembl"/>
        </authorList>
    </citation>
    <scope>IDENTIFICATION</scope>
</reference>
<dbReference type="KEGG" id="sluc:116035972"/>
<dbReference type="InterPro" id="IPR030417">
    <property type="entry name" value="MS4A"/>
</dbReference>
<dbReference type="Pfam" id="PF04103">
    <property type="entry name" value="CD20"/>
    <property type="match status" value="1"/>
</dbReference>
<dbReference type="PANTHER" id="PTHR23320">
    <property type="entry name" value="MEMBRANE-SPANNING 4-DOMAINS SUBFAMILY A MS4A -RELATED"/>
    <property type="match status" value="1"/>
</dbReference>
<comment type="subcellular location">
    <subcellularLocation>
        <location evidence="1">Membrane</location>
        <topology evidence="1">Multi-pass membrane protein</topology>
    </subcellularLocation>
</comment>
<dbReference type="GO" id="GO:0016020">
    <property type="term" value="C:membrane"/>
    <property type="evidence" value="ECO:0007669"/>
    <property type="project" value="UniProtKB-SubCell"/>
</dbReference>
<keyword evidence="4 7" id="KW-1133">Transmembrane helix</keyword>
<accession>A0A8C9YKE7</accession>
<evidence type="ECO:0000256" key="3">
    <source>
        <dbReference type="ARBA" id="ARBA00022692"/>
    </source>
</evidence>
<evidence type="ECO:0000256" key="1">
    <source>
        <dbReference type="ARBA" id="ARBA00004141"/>
    </source>
</evidence>
<evidence type="ECO:0000313" key="8">
    <source>
        <dbReference type="Ensembl" id="ENSSLUP00000026019.1"/>
    </source>
</evidence>
<proteinExistence type="inferred from homology"/>
<feature type="region of interest" description="Disordered" evidence="6">
    <location>
        <begin position="198"/>
        <end position="225"/>
    </location>
</feature>
<dbReference type="GeneID" id="116035972"/>
<feature type="transmembrane region" description="Helical" evidence="7">
    <location>
        <begin position="77"/>
        <end position="96"/>
    </location>
</feature>
<evidence type="ECO:0000256" key="5">
    <source>
        <dbReference type="ARBA" id="ARBA00023136"/>
    </source>
</evidence>